<dbReference type="InterPro" id="IPR036921">
    <property type="entry name" value="PurM-like_N_sf"/>
</dbReference>
<name>A0ABV3RDE0_9SPHN</name>
<comment type="miscellaneous">
    <text evidence="2">Reaction mechanism of ThiL seems to utilize a direct, inline transfer of the gamma-phosphate of ATP to TMP rather than a phosphorylated enzyme intermediate.</text>
</comment>
<evidence type="ECO:0000313" key="6">
    <source>
        <dbReference type="Proteomes" id="UP001556118"/>
    </source>
</evidence>
<dbReference type="Gene3D" id="3.90.650.10">
    <property type="entry name" value="PurM-like C-terminal domain"/>
    <property type="match status" value="1"/>
</dbReference>
<dbReference type="InterPro" id="IPR036676">
    <property type="entry name" value="PurM-like_C_sf"/>
</dbReference>
<dbReference type="InterPro" id="IPR016188">
    <property type="entry name" value="PurM-like_N"/>
</dbReference>
<keyword evidence="2 5" id="KW-0808">Transferase</keyword>
<evidence type="ECO:0000259" key="3">
    <source>
        <dbReference type="Pfam" id="PF00586"/>
    </source>
</evidence>
<comment type="catalytic activity">
    <reaction evidence="2">
        <text>thiamine phosphate + ATP = thiamine diphosphate + ADP</text>
        <dbReference type="Rhea" id="RHEA:15913"/>
        <dbReference type="ChEBI" id="CHEBI:30616"/>
        <dbReference type="ChEBI" id="CHEBI:37575"/>
        <dbReference type="ChEBI" id="CHEBI:58937"/>
        <dbReference type="ChEBI" id="CHEBI:456216"/>
        <dbReference type="EC" id="2.7.4.16"/>
    </reaction>
</comment>
<feature type="binding site" evidence="2">
    <location>
        <position position="262"/>
    </location>
    <ligand>
        <name>substrate</name>
    </ligand>
</feature>
<feature type="binding site" evidence="2">
    <location>
        <position position="116"/>
    </location>
    <ligand>
        <name>Mg(2+)</name>
        <dbReference type="ChEBI" id="CHEBI:18420"/>
        <label>1</label>
    </ligand>
</feature>
<sequence>MTSEAAFIRALRAIATDPAARGLTDDAAVLELGGARLVLTMDAICEDVHFLADDPPATVAWKLVATNVSDLAAKGAEPRGCLLSYALTDADAWNEAFLQGLQQACEFFAIPLLGGDTVRPKSGAGRNFALVAFGEPRARMPVPSRSGARSGDTLWLSAPVGDAGAGLALLQGKRQTDSPAQHQLVDRYRKPMPRVDLGVALAPYVTTMMDVSDGVLIDSERLASASELAAVIQLDKIPLSPAFAEVFGEDLEARLFAASAGDDYCLLFTAASDAAGALERVARNLHSTLYPVGHFMEGKGISLMFDDVAVATPDRLGFEH</sequence>
<evidence type="ECO:0000259" key="4">
    <source>
        <dbReference type="Pfam" id="PF02769"/>
    </source>
</evidence>
<keyword evidence="2" id="KW-0479">Metal-binding</keyword>
<dbReference type="GO" id="GO:0009030">
    <property type="term" value="F:thiamine-phosphate kinase activity"/>
    <property type="evidence" value="ECO:0007669"/>
    <property type="project" value="UniProtKB-EC"/>
</dbReference>
<feature type="binding site" evidence="2">
    <location>
        <position position="42"/>
    </location>
    <ligand>
        <name>Mg(2+)</name>
        <dbReference type="ChEBI" id="CHEBI:18420"/>
        <label>1</label>
    </ligand>
</feature>
<protein>
    <recommendedName>
        <fullName evidence="2">Thiamine-monophosphate kinase</fullName>
        <shortName evidence="2">TMP kinase</shortName>
        <shortName evidence="2">Thiamine-phosphate kinase</shortName>
        <ecNumber evidence="2">2.7.4.16</ecNumber>
    </recommendedName>
</protein>
<feature type="binding site" evidence="2">
    <location>
        <position position="210"/>
    </location>
    <ligand>
        <name>Mg(2+)</name>
        <dbReference type="ChEBI" id="CHEBI:18420"/>
        <label>3</label>
    </ligand>
</feature>
<evidence type="ECO:0000256" key="2">
    <source>
        <dbReference type="HAMAP-Rule" id="MF_02128"/>
    </source>
</evidence>
<feature type="binding site" evidence="2">
    <location>
        <position position="70"/>
    </location>
    <ligand>
        <name>Mg(2+)</name>
        <dbReference type="ChEBI" id="CHEBI:18420"/>
        <label>4</label>
    </ligand>
</feature>
<dbReference type="PANTHER" id="PTHR30270:SF0">
    <property type="entry name" value="THIAMINE-MONOPHOSPHATE KINASE"/>
    <property type="match status" value="1"/>
</dbReference>
<reference evidence="5 6" key="1">
    <citation type="submission" date="2024-06" db="EMBL/GenBank/DDBJ databases">
        <title>Novosphingobium rhizovicinus M1R2S20.</title>
        <authorList>
            <person name="Sun J.-Q."/>
        </authorList>
    </citation>
    <scope>NUCLEOTIDE SEQUENCE [LARGE SCALE GENOMIC DNA]</scope>
    <source>
        <strain evidence="5 6">M1R2S20</strain>
    </source>
</reference>
<dbReference type="EC" id="2.7.4.16" evidence="2"/>
<accession>A0ABV3RDE0</accession>
<dbReference type="SUPFAM" id="SSF55326">
    <property type="entry name" value="PurM N-terminal domain-like"/>
    <property type="match status" value="1"/>
</dbReference>
<feature type="binding site" evidence="2">
    <location>
        <begin position="115"/>
        <end position="116"/>
    </location>
    <ligand>
        <name>ATP</name>
        <dbReference type="ChEBI" id="CHEBI:30616"/>
    </ligand>
</feature>
<feature type="binding site" evidence="2">
    <location>
        <position position="40"/>
    </location>
    <ligand>
        <name>Mg(2+)</name>
        <dbReference type="ChEBI" id="CHEBI:18420"/>
        <label>4</label>
    </ligand>
</feature>
<keyword evidence="2" id="KW-0547">Nucleotide-binding</keyword>
<feature type="binding site" evidence="2">
    <location>
        <position position="49"/>
    </location>
    <ligand>
        <name>substrate</name>
    </ligand>
</feature>
<feature type="binding site" evidence="2">
    <location>
        <position position="70"/>
    </location>
    <ligand>
        <name>Mg(2+)</name>
        <dbReference type="ChEBI" id="CHEBI:18420"/>
        <label>3</label>
    </ligand>
</feature>
<feature type="binding site" evidence="2">
    <location>
        <position position="26"/>
    </location>
    <ligand>
        <name>Mg(2+)</name>
        <dbReference type="ChEBI" id="CHEBI:18420"/>
        <label>3</label>
    </ligand>
</feature>
<feature type="domain" description="PurM-like N-terminal" evidence="3">
    <location>
        <begin position="25"/>
        <end position="128"/>
    </location>
</feature>
<feature type="binding site" evidence="2">
    <location>
        <position position="42"/>
    </location>
    <ligand>
        <name>Mg(2+)</name>
        <dbReference type="ChEBI" id="CHEBI:18420"/>
        <label>2</label>
    </ligand>
</feature>
<dbReference type="InterPro" id="IPR006283">
    <property type="entry name" value="ThiL-like"/>
</dbReference>
<keyword evidence="2" id="KW-0460">Magnesium</keyword>
<gene>
    <name evidence="2 5" type="primary">thiL</name>
    <name evidence="5" type="ORF">ABUH87_11950</name>
</gene>
<dbReference type="InterPro" id="IPR010918">
    <property type="entry name" value="PurM-like_C_dom"/>
</dbReference>
<dbReference type="HAMAP" id="MF_02128">
    <property type="entry name" value="TMP_kinase"/>
    <property type="match status" value="1"/>
</dbReference>
<dbReference type="PANTHER" id="PTHR30270">
    <property type="entry name" value="THIAMINE-MONOPHOSPHATE KINASE"/>
    <property type="match status" value="1"/>
</dbReference>
<feature type="binding site" evidence="2">
    <location>
        <position position="70"/>
    </location>
    <ligand>
        <name>Mg(2+)</name>
        <dbReference type="ChEBI" id="CHEBI:18420"/>
        <label>2</label>
    </ligand>
</feature>
<evidence type="ECO:0000313" key="5">
    <source>
        <dbReference type="EMBL" id="MEW9855852.1"/>
    </source>
</evidence>
<keyword evidence="6" id="KW-1185">Reference proteome</keyword>
<comment type="pathway">
    <text evidence="2">Cofactor biosynthesis; thiamine diphosphate biosynthesis; thiamine diphosphate from thiamine phosphate: step 1/1.</text>
</comment>
<dbReference type="CDD" id="cd02194">
    <property type="entry name" value="ThiL"/>
    <property type="match status" value="1"/>
</dbReference>
<feature type="binding site" evidence="2">
    <location>
        <position position="212"/>
    </location>
    <ligand>
        <name>ATP</name>
        <dbReference type="ChEBI" id="CHEBI:30616"/>
    </ligand>
</feature>
<proteinExistence type="inferred from homology"/>
<feature type="binding site" evidence="2">
    <location>
        <position position="26"/>
    </location>
    <ligand>
        <name>Mg(2+)</name>
        <dbReference type="ChEBI" id="CHEBI:18420"/>
        <label>4</label>
    </ligand>
</feature>
<dbReference type="Pfam" id="PF00586">
    <property type="entry name" value="AIRS"/>
    <property type="match status" value="1"/>
</dbReference>
<dbReference type="Pfam" id="PF02769">
    <property type="entry name" value="AIRS_C"/>
    <property type="match status" value="1"/>
</dbReference>
<keyword evidence="2" id="KW-0067">ATP-binding</keyword>
<comment type="caution">
    <text evidence="2">Lacks conserved residue(s) required for the propagation of feature annotation.</text>
</comment>
<feature type="binding site" evidence="2">
    <location>
        <position position="145"/>
    </location>
    <ligand>
        <name>ATP</name>
        <dbReference type="ChEBI" id="CHEBI:30616"/>
    </ligand>
</feature>
<dbReference type="RefSeq" id="WP_367773923.1">
    <property type="nucleotide sequence ID" value="NZ_JBFNXR010000048.1"/>
</dbReference>
<feature type="binding site" evidence="2">
    <location>
        <position position="213"/>
    </location>
    <ligand>
        <name>Mg(2+)</name>
        <dbReference type="ChEBI" id="CHEBI:18420"/>
        <label>5</label>
    </ligand>
</feature>
<dbReference type="Gene3D" id="3.30.1330.10">
    <property type="entry name" value="PurM-like, N-terminal domain"/>
    <property type="match status" value="1"/>
</dbReference>
<feature type="domain" description="PurM-like C-terminal" evidence="4">
    <location>
        <begin position="149"/>
        <end position="303"/>
    </location>
</feature>
<evidence type="ECO:0000256" key="1">
    <source>
        <dbReference type="ARBA" id="ARBA00022977"/>
    </source>
</evidence>
<dbReference type="PIRSF" id="PIRSF005303">
    <property type="entry name" value="Thiam_monoph_kin"/>
    <property type="match status" value="1"/>
</dbReference>
<dbReference type="NCBIfam" id="TIGR01379">
    <property type="entry name" value="thiL"/>
    <property type="match status" value="1"/>
</dbReference>
<dbReference type="Proteomes" id="UP001556118">
    <property type="component" value="Unassembled WGS sequence"/>
</dbReference>
<keyword evidence="2 5" id="KW-0418">Kinase</keyword>
<keyword evidence="1 2" id="KW-0784">Thiamine biosynthesis</keyword>
<organism evidence="5 6">
    <name type="scientific">Novosphingobium rhizovicinum</name>
    <dbReference type="NCBI Taxonomy" id="3228928"/>
    <lineage>
        <taxon>Bacteria</taxon>
        <taxon>Pseudomonadati</taxon>
        <taxon>Pseudomonadota</taxon>
        <taxon>Alphaproteobacteria</taxon>
        <taxon>Sphingomonadales</taxon>
        <taxon>Sphingomonadaceae</taxon>
        <taxon>Novosphingobium</taxon>
    </lineage>
</organism>
<comment type="caution">
    <text evidence="5">The sequence shown here is derived from an EMBL/GenBank/DDBJ whole genome shotgun (WGS) entry which is preliminary data.</text>
</comment>
<comment type="function">
    <text evidence="2">Catalyzes the ATP-dependent phosphorylation of thiamine-monophosphate (TMP) to form thiamine-pyrophosphate (TPP), the active form of vitamin B1.</text>
</comment>
<comment type="similarity">
    <text evidence="2">Belongs to the thiamine-monophosphate kinase family.</text>
</comment>
<dbReference type="EMBL" id="JBFNXR010000048">
    <property type="protein sequence ID" value="MEW9855852.1"/>
    <property type="molecule type" value="Genomic_DNA"/>
</dbReference>
<dbReference type="SUPFAM" id="SSF56042">
    <property type="entry name" value="PurM C-terminal domain-like"/>
    <property type="match status" value="1"/>
</dbReference>